<evidence type="ECO:0000313" key="2">
    <source>
        <dbReference type="Proteomes" id="UP000237000"/>
    </source>
</evidence>
<evidence type="ECO:0000313" key="1">
    <source>
        <dbReference type="EMBL" id="PON90285.1"/>
    </source>
</evidence>
<dbReference type="Proteomes" id="UP000237000">
    <property type="component" value="Unassembled WGS sequence"/>
</dbReference>
<sequence>MIHKNFLDSGPRRSPHSHHHIDDMVEMAHLDRTRKALQDDLHNIHCSKYEMGLEHLDRTSKAHQDDLRNIPCSTCEMGLGSKPLPGIPPNKEQAPVVSCPLTSLSLLQAVWVSHLDWVCSSVWTPRGL</sequence>
<gene>
    <name evidence="1" type="ORF">TorRG33x02_139350</name>
</gene>
<protein>
    <submittedName>
        <fullName evidence="1">Uncharacterized protein</fullName>
    </submittedName>
</protein>
<keyword evidence="2" id="KW-1185">Reference proteome</keyword>
<reference evidence="2" key="1">
    <citation type="submission" date="2016-06" db="EMBL/GenBank/DDBJ databases">
        <title>Parallel loss of symbiosis genes in relatives of nitrogen-fixing non-legume Parasponia.</title>
        <authorList>
            <person name="Van Velzen R."/>
            <person name="Holmer R."/>
            <person name="Bu F."/>
            <person name="Rutten L."/>
            <person name="Van Zeijl A."/>
            <person name="Liu W."/>
            <person name="Santuari L."/>
            <person name="Cao Q."/>
            <person name="Sharma T."/>
            <person name="Shen D."/>
            <person name="Roswanjaya Y."/>
            <person name="Wardhani T."/>
            <person name="Kalhor M.S."/>
            <person name="Jansen J."/>
            <person name="Van den Hoogen J."/>
            <person name="Gungor B."/>
            <person name="Hartog M."/>
            <person name="Hontelez J."/>
            <person name="Verver J."/>
            <person name="Yang W.-C."/>
            <person name="Schijlen E."/>
            <person name="Repin R."/>
            <person name="Schilthuizen M."/>
            <person name="Schranz E."/>
            <person name="Heidstra R."/>
            <person name="Miyata K."/>
            <person name="Fedorova E."/>
            <person name="Kohlen W."/>
            <person name="Bisseling T."/>
            <person name="Smit S."/>
            <person name="Geurts R."/>
        </authorList>
    </citation>
    <scope>NUCLEOTIDE SEQUENCE [LARGE SCALE GENOMIC DNA]</scope>
    <source>
        <strain evidence="2">cv. RG33-2</strain>
    </source>
</reference>
<organism evidence="1 2">
    <name type="scientific">Trema orientale</name>
    <name type="common">Charcoal tree</name>
    <name type="synonym">Celtis orientalis</name>
    <dbReference type="NCBI Taxonomy" id="63057"/>
    <lineage>
        <taxon>Eukaryota</taxon>
        <taxon>Viridiplantae</taxon>
        <taxon>Streptophyta</taxon>
        <taxon>Embryophyta</taxon>
        <taxon>Tracheophyta</taxon>
        <taxon>Spermatophyta</taxon>
        <taxon>Magnoliopsida</taxon>
        <taxon>eudicotyledons</taxon>
        <taxon>Gunneridae</taxon>
        <taxon>Pentapetalae</taxon>
        <taxon>rosids</taxon>
        <taxon>fabids</taxon>
        <taxon>Rosales</taxon>
        <taxon>Cannabaceae</taxon>
        <taxon>Trema</taxon>
    </lineage>
</organism>
<proteinExistence type="predicted"/>
<dbReference type="AlphaFoldDB" id="A0A2P5EXL7"/>
<comment type="caution">
    <text evidence="1">The sequence shown here is derived from an EMBL/GenBank/DDBJ whole genome shotgun (WGS) entry which is preliminary data.</text>
</comment>
<dbReference type="EMBL" id="JXTC01000085">
    <property type="protein sequence ID" value="PON90285.1"/>
    <property type="molecule type" value="Genomic_DNA"/>
</dbReference>
<dbReference type="InParanoid" id="A0A2P5EXL7"/>
<name>A0A2P5EXL7_TREOI</name>
<dbReference type="OrthoDB" id="10332621at2759"/>
<accession>A0A2P5EXL7</accession>